<evidence type="ECO:0000256" key="2">
    <source>
        <dbReference type="ARBA" id="ARBA00023284"/>
    </source>
</evidence>
<keyword evidence="2" id="KW-0676">Redox-active center</keyword>
<evidence type="ECO:0000313" key="4">
    <source>
        <dbReference type="EMBL" id="VAW08149.1"/>
    </source>
</evidence>
<dbReference type="GO" id="GO:0016491">
    <property type="term" value="F:oxidoreductase activity"/>
    <property type="evidence" value="ECO:0007669"/>
    <property type="project" value="UniProtKB-KW"/>
</dbReference>
<dbReference type="PANTHER" id="PTHR43110:SF1">
    <property type="entry name" value="THIOL PEROXIDASE"/>
    <property type="match status" value="1"/>
</dbReference>
<proteinExistence type="predicted"/>
<dbReference type="PANTHER" id="PTHR43110">
    <property type="entry name" value="THIOL PEROXIDASE"/>
    <property type="match status" value="1"/>
</dbReference>
<organism evidence="4">
    <name type="scientific">hydrothermal vent metagenome</name>
    <dbReference type="NCBI Taxonomy" id="652676"/>
    <lineage>
        <taxon>unclassified sequences</taxon>
        <taxon>metagenomes</taxon>
        <taxon>ecological metagenomes</taxon>
    </lineage>
</organism>
<dbReference type="Pfam" id="PF00578">
    <property type="entry name" value="AhpC-TSA"/>
    <property type="match status" value="1"/>
</dbReference>
<dbReference type="InterPro" id="IPR024706">
    <property type="entry name" value="Peroxiredoxin_AhpC-typ"/>
</dbReference>
<dbReference type="InterPro" id="IPR000866">
    <property type="entry name" value="AhpC/TSA"/>
</dbReference>
<dbReference type="InterPro" id="IPR036249">
    <property type="entry name" value="Thioredoxin-like_sf"/>
</dbReference>
<feature type="domain" description="Thioredoxin" evidence="3">
    <location>
        <begin position="3"/>
        <end position="153"/>
    </location>
</feature>
<dbReference type="GO" id="GO:0016209">
    <property type="term" value="F:antioxidant activity"/>
    <property type="evidence" value="ECO:0007669"/>
    <property type="project" value="InterPro"/>
</dbReference>
<gene>
    <name evidence="4" type="ORF">MNBD_ACTINO02-660</name>
</gene>
<dbReference type="Gene3D" id="3.40.30.10">
    <property type="entry name" value="Glutaredoxin"/>
    <property type="match status" value="1"/>
</dbReference>
<dbReference type="AlphaFoldDB" id="A0A3B0T745"/>
<keyword evidence="1" id="KW-0560">Oxidoreductase</keyword>
<dbReference type="PIRSF" id="PIRSF000239">
    <property type="entry name" value="AHPC"/>
    <property type="match status" value="1"/>
</dbReference>
<name>A0A3B0T745_9ZZZZ</name>
<evidence type="ECO:0000256" key="1">
    <source>
        <dbReference type="ARBA" id="ARBA00023002"/>
    </source>
</evidence>
<dbReference type="EMBL" id="UOEK01000445">
    <property type="protein sequence ID" value="VAW08149.1"/>
    <property type="molecule type" value="Genomic_DNA"/>
</dbReference>
<accession>A0A3B0T745</accession>
<reference evidence="4" key="1">
    <citation type="submission" date="2018-06" db="EMBL/GenBank/DDBJ databases">
        <authorList>
            <person name="Zhirakovskaya E."/>
        </authorList>
    </citation>
    <scope>NUCLEOTIDE SEQUENCE</scope>
</reference>
<dbReference type="InterPro" id="IPR050455">
    <property type="entry name" value="Tpx_Peroxidase_subfamily"/>
</dbReference>
<dbReference type="PROSITE" id="PS51352">
    <property type="entry name" value="THIOREDOXIN_2"/>
    <property type="match status" value="1"/>
</dbReference>
<evidence type="ECO:0000259" key="3">
    <source>
        <dbReference type="PROSITE" id="PS51352"/>
    </source>
</evidence>
<dbReference type="SUPFAM" id="SSF52833">
    <property type="entry name" value="Thioredoxin-like"/>
    <property type="match status" value="1"/>
</dbReference>
<protein>
    <submittedName>
        <fullName evidence="4">Alkyl hydroperoxide reductase subunit C-like protein</fullName>
    </submittedName>
</protein>
<sequence length="153" mass="16454">MAATVGSPAPPFTLLAPDKTEVSLEDLKGRNTLIVFIPFAFSGICTGELCAIRDSLSALNDLDTQVVAITCQTFFTNGAWSEKEGFTFPVLADYWPHGEVSKAYGVFNDAVGVANRYSFVLDAEGVVREVINTDSLGEGREFSAYTEALAKLS</sequence>
<dbReference type="InterPro" id="IPR013766">
    <property type="entry name" value="Thioredoxin_domain"/>
</dbReference>